<dbReference type="EMBL" id="JAJFAZ020000007">
    <property type="protein sequence ID" value="KAI5321006.1"/>
    <property type="molecule type" value="Genomic_DNA"/>
</dbReference>
<dbReference type="Proteomes" id="UP001054821">
    <property type="component" value="Chromosome 2"/>
</dbReference>
<sequence length="103" mass="11439">MRKIWWPEASERAPKSLLKNCPTPPVPWLIPATTPTDQGWDRFGIEGGSEAVLTGPMLPRTKVCRGGGGGEKLAGRETSEGKEKIWVLKPNFEIFTVMPLNFF</sequence>
<gene>
    <name evidence="3" type="ORF">L3X38_015370</name>
    <name evidence="2" type="ORF">L3X38_040714</name>
</gene>
<accession>A0AAD4YTP3</accession>
<feature type="region of interest" description="Disordered" evidence="1">
    <location>
        <begin position="58"/>
        <end position="80"/>
    </location>
</feature>
<proteinExistence type="predicted"/>
<name>A0AAD4YTP3_PRUDU</name>
<dbReference type="EMBL" id="JAJFAZ020000002">
    <property type="protein sequence ID" value="KAI5347491.1"/>
    <property type="molecule type" value="Genomic_DNA"/>
</dbReference>
<evidence type="ECO:0000313" key="4">
    <source>
        <dbReference type="Proteomes" id="UP001054821"/>
    </source>
</evidence>
<reference evidence="2 4" key="1">
    <citation type="journal article" date="2022" name="G3 (Bethesda)">
        <title>Whole-genome sequence and methylome profiling of the almond [Prunus dulcis (Mill.) D.A. Webb] cultivar 'Nonpareil'.</title>
        <authorList>
            <person name="D'Amico-Willman K.M."/>
            <person name="Ouma W.Z."/>
            <person name="Meulia T."/>
            <person name="Sideli G.M."/>
            <person name="Gradziel T.M."/>
            <person name="Fresnedo-Ramirez J."/>
        </authorList>
    </citation>
    <scope>NUCLEOTIDE SEQUENCE [LARGE SCALE GENOMIC DNA]</scope>
    <source>
        <strain evidence="2">Clone GOH B32 T37-40</strain>
    </source>
</reference>
<comment type="caution">
    <text evidence="2">The sequence shown here is derived from an EMBL/GenBank/DDBJ whole genome shotgun (WGS) entry which is preliminary data.</text>
</comment>
<protein>
    <submittedName>
        <fullName evidence="2">Uncharacterized protein</fullName>
    </submittedName>
</protein>
<keyword evidence="4" id="KW-1185">Reference proteome</keyword>
<evidence type="ECO:0000256" key="1">
    <source>
        <dbReference type="SAM" id="MobiDB-lite"/>
    </source>
</evidence>
<evidence type="ECO:0000313" key="2">
    <source>
        <dbReference type="EMBL" id="KAI5321006.1"/>
    </source>
</evidence>
<dbReference type="AlphaFoldDB" id="A0AAD4YTP3"/>
<dbReference type="Proteomes" id="UP001054821">
    <property type="component" value="Chromosome 7"/>
</dbReference>
<organism evidence="2 4">
    <name type="scientific">Prunus dulcis</name>
    <name type="common">Almond</name>
    <name type="synonym">Amygdalus dulcis</name>
    <dbReference type="NCBI Taxonomy" id="3755"/>
    <lineage>
        <taxon>Eukaryota</taxon>
        <taxon>Viridiplantae</taxon>
        <taxon>Streptophyta</taxon>
        <taxon>Embryophyta</taxon>
        <taxon>Tracheophyta</taxon>
        <taxon>Spermatophyta</taxon>
        <taxon>Magnoliopsida</taxon>
        <taxon>eudicotyledons</taxon>
        <taxon>Gunneridae</taxon>
        <taxon>Pentapetalae</taxon>
        <taxon>rosids</taxon>
        <taxon>fabids</taxon>
        <taxon>Rosales</taxon>
        <taxon>Rosaceae</taxon>
        <taxon>Amygdaloideae</taxon>
        <taxon>Amygdaleae</taxon>
        <taxon>Prunus</taxon>
    </lineage>
</organism>
<evidence type="ECO:0000313" key="3">
    <source>
        <dbReference type="EMBL" id="KAI5347491.1"/>
    </source>
</evidence>